<dbReference type="PROSITE" id="PS50088">
    <property type="entry name" value="ANK_REPEAT"/>
    <property type="match status" value="1"/>
</dbReference>
<evidence type="ECO:0000313" key="6">
    <source>
        <dbReference type="Proteomes" id="UP001152797"/>
    </source>
</evidence>
<sequence length="147" mass="15719">MNGDEVHQHSMAELPAGADPDAADDLTGETPLMEAACGGDPELCSLLLDAKADPTRLSAAGKLARDFIPPDDENRPMLLEILAPRLRADPTGSAFLDAANAASSSRRRVEQEDITAEHLEEVKELLFKEAKVQDDSDDSPSNRGSIP</sequence>
<reference evidence="4" key="2">
    <citation type="submission" date="2024-04" db="EMBL/GenBank/DDBJ databases">
        <authorList>
            <person name="Chen Y."/>
            <person name="Shah S."/>
            <person name="Dougan E. K."/>
            <person name="Thang M."/>
            <person name="Chan C."/>
        </authorList>
    </citation>
    <scope>NUCLEOTIDE SEQUENCE [LARGE SCALE GENOMIC DNA]</scope>
</reference>
<organism evidence="3">
    <name type="scientific">Cladocopium goreaui</name>
    <dbReference type="NCBI Taxonomy" id="2562237"/>
    <lineage>
        <taxon>Eukaryota</taxon>
        <taxon>Sar</taxon>
        <taxon>Alveolata</taxon>
        <taxon>Dinophyceae</taxon>
        <taxon>Suessiales</taxon>
        <taxon>Symbiodiniaceae</taxon>
        <taxon>Cladocopium</taxon>
    </lineage>
</organism>
<feature type="compositionally biased region" description="Basic and acidic residues" evidence="2">
    <location>
        <begin position="1"/>
        <end position="10"/>
    </location>
</feature>
<keyword evidence="6" id="KW-1185">Reference proteome</keyword>
<reference evidence="3" key="1">
    <citation type="submission" date="2022-10" db="EMBL/GenBank/DDBJ databases">
        <authorList>
            <person name="Chen Y."/>
            <person name="Dougan E. K."/>
            <person name="Chan C."/>
            <person name="Rhodes N."/>
            <person name="Thang M."/>
        </authorList>
    </citation>
    <scope>NUCLEOTIDE SEQUENCE</scope>
</reference>
<feature type="region of interest" description="Disordered" evidence="2">
    <location>
        <begin position="128"/>
        <end position="147"/>
    </location>
</feature>
<name>A0A9P1G3C2_9DINO</name>
<proteinExistence type="predicted"/>
<dbReference type="Pfam" id="PF00023">
    <property type="entry name" value="Ank"/>
    <property type="match status" value="1"/>
</dbReference>
<evidence type="ECO:0000313" key="5">
    <source>
        <dbReference type="EMBL" id="CAL4783632.1"/>
    </source>
</evidence>
<dbReference type="SUPFAM" id="SSF48403">
    <property type="entry name" value="Ankyrin repeat"/>
    <property type="match status" value="1"/>
</dbReference>
<evidence type="ECO:0000313" key="4">
    <source>
        <dbReference type="EMBL" id="CAL1149695.1"/>
    </source>
</evidence>
<dbReference type="EMBL" id="CAMXCT030002190">
    <property type="protein sequence ID" value="CAL4783632.1"/>
    <property type="molecule type" value="Genomic_DNA"/>
</dbReference>
<dbReference type="PROSITE" id="PS50297">
    <property type="entry name" value="ANK_REP_REGION"/>
    <property type="match status" value="1"/>
</dbReference>
<dbReference type="Gene3D" id="1.25.40.20">
    <property type="entry name" value="Ankyrin repeat-containing domain"/>
    <property type="match status" value="1"/>
</dbReference>
<dbReference type="Proteomes" id="UP001152797">
    <property type="component" value="Unassembled WGS sequence"/>
</dbReference>
<dbReference type="SMART" id="SM00248">
    <property type="entry name" value="ANK"/>
    <property type="match status" value="1"/>
</dbReference>
<evidence type="ECO:0000313" key="3">
    <source>
        <dbReference type="EMBL" id="CAI3996320.1"/>
    </source>
</evidence>
<gene>
    <name evidence="3" type="ORF">C1SCF055_LOCUS22810</name>
</gene>
<evidence type="ECO:0000256" key="1">
    <source>
        <dbReference type="PROSITE-ProRule" id="PRU00023"/>
    </source>
</evidence>
<dbReference type="EMBL" id="CAMXCT020002190">
    <property type="protein sequence ID" value="CAL1149695.1"/>
    <property type="molecule type" value="Genomic_DNA"/>
</dbReference>
<keyword evidence="1" id="KW-0040">ANK repeat</keyword>
<feature type="region of interest" description="Disordered" evidence="2">
    <location>
        <begin position="1"/>
        <end position="34"/>
    </location>
</feature>
<dbReference type="AlphaFoldDB" id="A0A9P1G3C2"/>
<evidence type="ECO:0000256" key="2">
    <source>
        <dbReference type="SAM" id="MobiDB-lite"/>
    </source>
</evidence>
<protein>
    <submittedName>
        <fullName evidence="5">Band 7 domain-containing protein</fullName>
    </submittedName>
</protein>
<dbReference type="EMBL" id="CAMXCT010002190">
    <property type="protein sequence ID" value="CAI3996320.1"/>
    <property type="molecule type" value="Genomic_DNA"/>
</dbReference>
<comment type="caution">
    <text evidence="3">The sequence shown here is derived from an EMBL/GenBank/DDBJ whole genome shotgun (WGS) entry which is preliminary data.</text>
</comment>
<dbReference type="InterPro" id="IPR002110">
    <property type="entry name" value="Ankyrin_rpt"/>
</dbReference>
<accession>A0A9P1G3C2</accession>
<feature type="repeat" description="ANK" evidence="1">
    <location>
        <begin position="27"/>
        <end position="59"/>
    </location>
</feature>
<dbReference type="InterPro" id="IPR036770">
    <property type="entry name" value="Ankyrin_rpt-contain_sf"/>
</dbReference>